<proteinExistence type="predicted"/>
<sequence length="427" mass="49552">MGLFSYDETYGRCEECNQINTGPEWCNACNATRLQKNFKYWTSGNGEIDKFIQDAQLSANKFYRILEWIPYERFYDIEYIAKGGFGLVYKAKWTDGYIQSWNNDKQNWNRCHPLNKFVALKSLNKSKDVTLKFIDEVTSHHKIYNISTRSIVTFYGITQDPETENYMMVLDYAENGSLRNYLDKNYNNLTWNDKILCLYCIATGLHHIHRNELIHRDLHIGNILKFRSDICITDMGLCRPANCESTKDNTYGVLPYMAPEILRGQNYNKAADIYSFGIIMYEVISGLSPFHDKSQDEALAIKICQGLRPSFNIKVPQLIMHTIKRCLDANPLTRPNAHELKSTIEKWNENNAELNEQIIEAEEINNNLPINTIISISLTSSHKMNTHSEAIYTSRLLNFNNLPEPKNSEDYYNQYENISADLQINIT</sequence>
<keyword evidence="4" id="KW-0067">ATP-binding</keyword>
<dbReference type="InterPro" id="IPR001245">
    <property type="entry name" value="Ser-Thr/Tyr_kinase_cat_dom"/>
</dbReference>
<feature type="coiled-coil region" evidence="5">
    <location>
        <begin position="337"/>
        <end position="364"/>
    </location>
</feature>
<dbReference type="GO" id="GO:0005524">
    <property type="term" value="F:ATP binding"/>
    <property type="evidence" value="ECO:0007669"/>
    <property type="project" value="UniProtKB-KW"/>
</dbReference>
<name>A0A015IPZ1_RHIIW</name>
<evidence type="ECO:0000256" key="5">
    <source>
        <dbReference type="SAM" id="Coils"/>
    </source>
</evidence>
<organism evidence="7 8">
    <name type="scientific">Rhizophagus irregularis (strain DAOM 197198w)</name>
    <name type="common">Glomus intraradices</name>
    <dbReference type="NCBI Taxonomy" id="1432141"/>
    <lineage>
        <taxon>Eukaryota</taxon>
        <taxon>Fungi</taxon>
        <taxon>Fungi incertae sedis</taxon>
        <taxon>Mucoromycota</taxon>
        <taxon>Glomeromycotina</taxon>
        <taxon>Glomeromycetes</taxon>
        <taxon>Glomerales</taxon>
        <taxon>Glomeraceae</taxon>
        <taxon>Rhizophagus</taxon>
    </lineage>
</organism>
<evidence type="ECO:0000259" key="6">
    <source>
        <dbReference type="PROSITE" id="PS50011"/>
    </source>
</evidence>
<evidence type="ECO:0000256" key="2">
    <source>
        <dbReference type="ARBA" id="ARBA00022741"/>
    </source>
</evidence>
<keyword evidence="5" id="KW-0175">Coiled coil</keyword>
<comment type="caution">
    <text evidence="7">The sequence shown here is derived from an EMBL/GenBank/DDBJ whole genome shotgun (WGS) entry which is preliminary data.</text>
</comment>
<dbReference type="PANTHER" id="PTHR44329:SF288">
    <property type="entry name" value="MITOGEN-ACTIVATED PROTEIN KINASE KINASE KINASE 20"/>
    <property type="match status" value="1"/>
</dbReference>
<dbReference type="EMBL" id="JEMT01027764">
    <property type="protein sequence ID" value="EXX56315.1"/>
    <property type="molecule type" value="Genomic_DNA"/>
</dbReference>
<dbReference type="Proteomes" id="UP000022910">
    <property type="component" value="Unassembled WGS sequence"/>
</dbReference>
<reference evidence="7 8" key="1">
    <citation type="submission" date="2014-02" db="EMBL/GenBank/DDBJ databases">
        <title>Single nucleus genome sequencing reveals high similarity among nuclei of an endomycorrhizal fungus.</title>
        <authorList>
            <person name="Lin K."/>
            <person name="Geurts R."/>
            <person name="Zhang Z."/>
            <person name="Limpens E."/>
            <person name="Saunders D.G."/>
            <person name="Mu D."/>
            <person name="Pang E."/>
            <person name="Cao H."/>
            <person name="Cha H."/>
            <person name="Lin T."/>
            <person name="Zhou Q."/>
            <person name="Shang Y."/>
            <person name="Li Y."/>
            <person name="Ivanov S."/>
            <person name="Sharma T."/>
            <person name="Velzen R.V."/>
            <person name="Ruijter N.D."/>
            <person name="Aanen D.K."/>
            <person name="Win J."/>
            <person name="Kamoun S."/>
            <person name="Bisseling T."/>
            <person name="Huang S."/>
        </authorList>
    </citation>
    <scope>NUCLEOTIDE SEQUENCE [LARGE SCALE GENOMIC DNA]</scope>
    <source>
        <strain evidence="8">DAOM197198w</strain>
    </source>
</reference>
<protein>
    <submittedName>
        <fullName evidence="7">Tpk1p</fullName>
    </submittedName>
</protein>
<dbReference type="InterPro" id="IPR051681">
    <property type="entry name" value="Ser/Thr_Kinases-Pseudokinases"/>
</dbReference>
<dbReference type="PANTHER" id="PTHR44329">
    <property type="entry name" value="SERINE/THREONINE-PROTEIN KINASE TNNI3K-RELATED"/>
    <property type="match status" value="1"/>
</dbReference>
<accession>A0A015IPZ1</accession>
<evidence type="ECO:0000256" key="1">
    <source>
        <dbReference type="ARBA" id="ARBA00022679"/>
    </source>
</evidence>
<evidence type="ECO:0000256" key="3">
    <source>
        <dbReference type="ARBA" id="ARBA00022777"/>
    </source>
</evidence>
<evidence type="ECO:0000313" key="7">
    <source>
        <dbReference type="EMBL" id="EXX56315.1"/>
    </source>
</evidence>
<dbReference type="PROSITE" id="PS50011">
    <property type="entry name" value="PROTEIN_KINASE_DOM"/>
    <property type="match status" value="1"/>
</dbReference>
<dbReference type="InterPro" id="IPR011009">
    <property type="entry name" value="Kinase-like_dom_sf"/>
</dbReference>
<gene>
    <name evidence="7" type="ORF">RirG_217350</name>
</gene>
<dbReference type="HOGENOM" id="CLU_000288_7_34_1"/>
<feature type="domain" description="Protein kinase" evidence="6">
    <location>
        <begin position="74"/>
        <end position="348"/>
    </location>
</feature>
<evidence type="ECO:0000256" key="4">
    <source>
        <dbReference type="ARBA" id="ARBA00022840"/>
    </source>
</evidence>
<dbReference type="Pfam" id="PF07714">
    <property type="entry name" value="PK_Tyr_Ser-Thr"/>
    <property type="match status" value="1"/>
</dbReference>
<dbReference type="Gene3D" id="1.10.510.10">
    <property type="entry name" value="Transferase(Phosphotransferase) domain 1"/>
    <property type="match status" value="1"/>
</dbReference>
<dbReference type="AlphaFoldDB" id="A0A015IPZ1"/>
<keyword evidence="8" id="KW-1185">Reference proteome</keyword>
<dbReference type="GO" id="GO:0004674">
    <property type="term" value="F:protein serine/threonine kinase activity"/>
    <property type="evidence" value="ECO:0007669"/>
    <property type="project" value="TreeGrafter"/>
</dbReference>
<evidence type="ECO:0000313" key="8">
    <source>
        <dbReference type="Proteomes" id="UP000022910"/>
    </source>
</evidence>
<dbReference type="SUPFAM" id="SSF56112">
    <property type="entry name" value="Protein kinase-like (PK-like)"/>
    <property type="match status" value="1"/>
</dbReference>
<keyword evidence="3" id="KW-0418">Kinase</keyword>
<dbReference type="InterPro" id="IPR000719">
    <property type="entry name" value="Prot_kinase_dom"/>
</dbReference>
<dbReference type="STRING" id="1432141.A0A015IPZ1"/>
<keyword evidence="1" id="KW-0808">Transferase</keyword>
<keyword evidence="2" id="KW-0547">Nucleotide-binding</keyword>